<name>A0A2P5F7J0_TREOI</name>
<evidence type="ECO:0000313" key="1">
    <source>
        <dbReference type="EMBL" id="PON93764.1"/>
    </source>
</evidence>
<comment type="caution">
    <text evidence="1">The sequence shown here is derived from an EMBL/GenBank/DDBJ whole genome shotgun (WGS) entry which is preliminary data.</text>
</comment>
<sequence>MGSPVVLEVRCDIGSAKNLGVARFRMEYLSEGACLRKSEWLPLMMAYKMKVRLSPTLASLGARRANGPGRALFTF</sequence>
<reference evidence="2" key="1">
    <citation type="submission" date="2016-06" db="EMBL/GenBank/DDBJ databases">
        <title>Parallel loss of symbiosis genes in relatives of nitrogen-fixing non-legume Parasponia.</title>
        <authorList>
            <person name="Van Velzen R."/>
            <person name="Holmer R."/>
            <person name="Bu F."/>
            <person name="Rutten L."/>
            <person name="Van Zeijl A."/>
            <person name="Liu W."/>
            <person name="Santuari L."/>
            <person name="Cao Q."/>
            <person name="Sharma T."/>
            <person name="Shen D."/>
            <person name="Roswanjaya Y."/>
            <person name="Wardhani T."/>
            <person name="Kalhor M.S."/>
            <person name="Jansen J."/>
            <person name="Van den Hoogen J."/>
            <person name="Gungor B."/>
            <person name="Hartog M."/>
            <person name="Hontelez J."/>
            <person name="Verver J."/>
            <person name="Yang W.-C."/>
            <person name="Schijlen E."/>
            <person name="Repin R."/>
            <person name="Schilthuizen M."/>
            <person name="Schranz E."/>
            <person name="Heidstra R."/>
            <person name="Miyata K."/>
            <person name="Fedorova E."/>
            <person name="Kohlen W."/>
            <person name="Bisseling T."/>
            <person name="Smit S."/>
            <person name="Geurts R."/>
        </authorList>
    </citation>
    <scope>NUCLEOTIDE SEQUENCE [LARGE SCALE GENOMIC DNA]</scope>
    <source>
        <strain evidence="2">cv. RG33-2</strain>
    </source>
</reference>
<protein>
    <submittedName>
        <fullName evidence="1">Uncharacterized protein</fullName>
    </submittedName>
</protein>
<dbReference type="AlphaFoldDB" id="A0A2P5F7J0"/>
<accession>A0A2P5F7J0</accession>
<proteinExistence type="predicted"/>
<dbReference type="EMBL" id="JXTC01000056">
    <property type="protein sequence ID" value="PON93764.1"/>
    <property type="molecule type" value="Genomic_DNA"/>
</dbReference>
<keyword evidence="2" id="KW-1185">Reference proteome</keyword>
<organism evidence="1 2">
    <name type="scientific">Trema orientale</name>
    <name type="common">Charcoal tree</name>
    <name type="synonym">Celtis orientalis</name>
    <dbReference type="NCBI Taxonomy" id="63057"/>
    <lineage>
        <taxon>Eukaryota</taxon>
        <taxon>Viridiplantae</taxon>
        <taxon>Streptophyta</taxon>
        <taxon>Embryophyta</taxon>
        <taxon>Tracheophyta</taxon>
        <taxon>Spermatophyta</taxon>
        <taxon>Magnoliopsida</taxon>
        <taxon>eudicotyledons</taxon>
        <taxon>Gunneridae</taxon>
        <taxon>Pentapetalae</taxon>
        <taxon>rosids</taxon>
        <taxon>fabids</taxon>
        <taxon>Rosales</taxon>
        <taxon>Cannabaceae</taxon>
        <taxon>Trema</taxon>
    </lineage>
</organism>
<evidence type="ECO:0000313" key="2">
    <source>
        <dbReference type="Proteomes" id="UP000237000"/>
    </source>
</evidence>
<dbReference type="Proteomes" id="UP000237000">
    <property type="component" value="Unassembled WGS sequence"/>
</dbReference>
<dbReference type="InParanoid" id="A0A2P5F7J0"/>
<gene>
    <name evidence="1" type="ORF">TorRG33x02_104670</name>
</gene>